<sequence>LLSYGQFDFIKTLRTHRHMILYCTLLASS</sequence>
<dbReference type="Pfam" id="PF18149">
    <property type="entry name" value="Helicase_PWI"/>
    <property type="match status" value="1"/>
</dbReference>
<evidence type="ECO:0000313" key="3">
    <source>
        <dbReference type="Proteomes" id="UP000663874"/>
    </source>
</evidence>
<feature type="non-terminal residue" evidence="2">
    <location>
        <position position="1"/>
    </location>
</feature>
<feature type="domain" description="Brr2 N-terminal helicase PWI" evidence="1">
    <location>
        <begin position="1"/>
        <end position="29"/>
    </location>
</feature>
<evidence type="ECO:0000313" key="2">
    <source>
        <dbReference type="EMBL" id="CAF4139871.1"/>
    </source>
</evidence>
<dbReference type="InterPro" id="IPR041094">
    <property type="entry name" value="Brr2_helicase_PWI"/>
</dbReference>
<comment type="caution">
    <text evidence="2">The sequence shown here is derived from an EMBL/GenBank/DDBJ whole genome shotgun (WGS) entry which is preliminary data.</text>
</comment>
<dbReference type="EMBL" id="CAJOBE010011877">
    <property type="protein sequence ID" value="CAF4139871.1"/>
    <property type="molecule type" value="Genomic_DNA"/>
</dbReference>
<reference evidence="2" key="1">
    <citation type="submission" date="2021-02" db="EMBL/GenBank/DDBJ databases">
        <authorList>
            <person name="Nowell W R."/>
        </authorList>
    </citation>
    <scope>NUCLEOTIDE SEQUENCE</scope>
</reference>
<protein>
    <recommendedName>
        <fullName evidence="1">Brr2 N-terminal helicase PWI domain-containing protein</fullName>
    </recommendedName>
</protein>
<gene>
    <name evidence="2" type="ORF">FNK824_LOCUS33138</name>
</gene>
<name>A0A819XC34_9BILA</name>
<dbReference type="AlphaFoldDB" id="A0A819XC34"/>
<accession>A0A819XC34</accession>
<evidence type="ECO:0000259" key="1">
    <source>
        <dbReference type="Pfam" id="PF18149"/>
    </source>
</evidence>
<proteinExistence type="predicted"/>
<dbReference type="Proteomes" id="UP000663874">
    <property type="component" value="Unassembled WGS sequence"/>
</dbReference>
<organism evidence="2 3">
    <name type="scientific">Rotaria sordida</name>
    <dbReference type="NCBI Taxonomy" id="392033"/>
    <lineage>
        <taxon>Eukaryota</taxon>
        <taxon>Metazoa</taxon>
        <taxon>Spiralia</taxon>
        <taxon>Gnathifera</taxon>
        <taxon>Rotifera</taxon>
        <taxon>Eurotatoria</taxon>
        <taxon>Bdelloidea</taxon>
        <taxon>Philodinida</taxon>
        <taxon>Philodinidae</taxon>
        <taxon>Rotaria</taxon>
    </lineage>
</organism>